<accession>A0AAN6HY96</accession>
<evidence type="ECO:0000256" key="5">
    <source>
        <dbReference type="SAM" id="MobiDB-lite"/>
    </source>
</evidence>
<evidence type="ECO:0000313" key="10">
    <source>
        <dbReference type="Proteomes" id="UP000738402"/>
    </source>
</evidence>
<evidence type="ECO:0000256" key="2">
    <source>
        <dbReference type="ARBA" id="ARBA00023015"/>
    </source>
</evidence>
<feature type="region of interest" description="Disordered" evidence="5">
    <location>
        <begin position="256"/>
        <end position="297"/>
    </location>
</feature>
<dbReference type="AlphaFoldDB" id="A0AAN6HY96"/>
<dbReference type="PANTHER" id="PTHR31668">
    <property type="entry name" value="GLUCOSE TRANSPORT TRANSCRIPTION REGULATOR RGT1-RELATED-RELATED"/>
    <property type="match status" value="1"/>
</dbReference>
<dbReference type="GO" id="GO:0005634">
    <property type="term" value="C:nucleus"/>
    <property type="evidence" value="ECO:0007669"/>
    <property type="project" value="TreeGrafter"/>
</dbReference>
<evidence type="ECO:0000313" key="9">
    <source>
        <dbReference type="Proteomes" id="UP000697297"/>
    </source>
</evidence>
<sequence length="333" mass="36596">MSTTRPDAVHGRKYRSKKNRPCDLCRKKRMACLREDNMTRCLPCELRKLDCTYVLEPVKKRKRSNETADEAPTAEKIRLDVYTTRPRHLTVSSNQLDQRPRTRNSLELHNGQTSLFVGFSGDQDPWLLSKLYRDHDAPEESDINYDLKNPLNTSVPVIFSVCPTEYLNPRPDRYHVDTIKRVCLLPGHAQQDAVVDAARIHVYHLVAVPGESPAGCPQPEGRTDVLTVRFRAGSAVAGAGRCHAADYPGAAAQGELAAAADPQRQRSPPLGAVGITRSHGTGAGPEPRAARMGHPAVGGAHAAPALVDDLRLRQVGEFWAVAVVAHRRHGVQG</sequence>
<evidence type="ECO:0000313" key="7">
    <source>
        <dbReference type="EMBL" id="KAG7724308.1"/>
    </source>
</evidence>
<dbReference type="EMBL" id="JAHLUN010000016">
    <property type="protein sequence ID" value="KAG7762124.1"/>
    <property type="molecule type" value="Genomic_DNA"/>
</dbReference>
<keyword evidence="1" id="KW-0862">Zinc</keyword>
<evidence type="ECO:0000313" key="8">
    <source>
        <dbReference type="EMBL" id="KAG7762124.1"/>
    </source>
</evidence>
<feature type="domain" description="Zn(2)-C6 fungal-type" evidence="6">
    <location>
        <begin position="21"/>
        <end position="53"/>
    </location>
</feature>
<dbReference type="EMBL" id="JAHLUH010000017">
    <property type="protein sequence ID" value="KAG7724308.1"/>
    <property type="molecule type" value="Genomic_DNA"/>
</dbReference>
<dbReference type="InterPro" id="IPR050797">
    <property type="entry name" value="Carb_Metab_Trans_Reg"/>
</dbReference>
<proteinExistence type="predicted"/>
<keyword evidence="2" id="KW-0805">Transcription regulation</keyword>
<dbReference type="PROSITE" id="PS00463">
    <property type="entry name" value="ZN2_CY6_FUNGAL_1"/>
    <property type="match status" value="1"/>
</dbReference>
<organism evidence="7 10">
    <name type="scientific">Ogataea haglerorum</name>
    <dbReference type="NCBI Taxonomy" id="1937702"/>
    <lineage>
        <taxon>Eukaryota</taxon>
        <taxon>Fungi</taxon>
        <taxon>Dikarya</taxon>
        <taxon>Ascomycota</taxon>
        <taxon>Saccharomycotina</taxon>
        <taxon>Pichiomycetes</taxon>
        <taxon>Pichiales</taxon>
        <taxon>Pichiaceae</taxon>
        <taxon>Ogataea</taxon>
    </lineage>
</organism>
<protein>
    <recommendedName>
        <fullName evidence="6">Zn(2)-C6 fungal-type domain-containing protein</fullName>
    </recommendedName>
</protein>
<dbReference type="InterPro" id="IPR001138">
    <property type="entry name" value="Zn2Cys6_DnaBD"/>
</dbReference>
<dbReference type="Proteomes" id="UP000738402">
    <property type="component" value="Unassembled WGS sequence"/>
</dbReference>
<name>A0AAN6HY96_9ASCO</name>
<dbReference type="GO" id="GO:0000981">
    <property type="term" value="F:DNA-binding transcription factor activity, RNA polymerase II-specific"/>
    <property type="evidence" value="ECO:0007669"/>
    <property type="project" value="InterPro"/>
</dbReference>
<dbReference type="SUPFAM" id="SSF57701">
    <property type="entry name" value="Zn2/Cys6 DNA-binding domain"/>
    <property type="match status" value="1"/>
</dbReference>
<keyword evidence="3" id="KW-0804">Transcription</keyword>
<evidence type="ECO:0000256" key="4">
    <source>
        <dbReference type="ARBA" id="ARBA00023242"/>
    </source>
</evidence>
<dbReference type="GO" id="GO:0008270">
    <property type="term" value="F:zinc ion binding"/>
    <property type="evidence" value="ECO:0007669"/>
    <property type="project" value="InterPro"/>
</dbReference>
<dbReference type="InterPro" id="IPR036864">
    <property type="entry name" value="Zn2-C6_fun-type_DNA-bd_sf"/>
</dbReference>
<evidence type="ECO:0000259" key="6">
    <source>
        <dbReference type="PROSITE" id="PS50048"/>
    </source>
</evidence>
<dbReference type="PANTHER" id="PTHR31668:SF4">
    <property type="entry name" value="TRANSCRIPTIONAL ACTIVATOR PROTEIN DAL81"/>
    <property type="match status" value="1"/>
</dbReference>
<dbReference type="PROSITE" id="PS50048">
    <property type="entry name" value="ZN2_CY6_FUNGAL_2"/>
    <property type="match status" value="1"/>
</dbReference>
<dbReference type="SMART" id="SM00066">
    <property type="entry name" value="GAL4"/>
    <property type="match status" value="1"/>
</dbReference>
<keyword evidence="9" id="KW-1185">Reference proteome</keyword>
<dbReference type="Proteomes" id="UP000697297">
    <property type="component" value="Unassembled WGS sequence"/>
</dbReference>
<evidence type="ECO:0000256" key="1">
    <source>
        <dbReference type="ARBA" id="ARBA00022833"/>
    </source>
</evidence>
<evidence type="ECO:0000256" key="3">
    <source>
        <dbReference type="ARBA" id="ARBA00023163"/>
    </source>
</evidence>
<dbReference type="CDD" id="cd00067">
    <property type="entry name" value="GAL4"/>
    <property type="match status" value="1"/>
</dbReference>
<dbReference type="GO" id="GO:0001080">
    <property type="term" value="P:nitrogen catabolite activation of transcription from RNA polymerase II promoter"/>
    <property type="evidence" value="ECO:0007669"/>
    <property type="project" value="TreeGrafter"/>
</dbReference>
<keyword evidence="4" id="KW-0539">Nucleus</keyword>
<gene>
    <name evidence="7" type="ORF">KL933_004812</name>
    <name evidence="8" type="ORF">KL946_004771</name>
</gene>
<comment type="caution">
    <text evidence="7">The sequence shown here is derived from an EMBL/GenBank/DDBJ whole genome shotgun (WGS) entry which is preliminary data.</text>
</comment>
<reference evidence="7 9" key="1">
    <citation type="journal article" date="2021" name="G3 (Bethesda)">
        <title>Genomic diversity, chromosomal rearrangements, and interspecies hybridization in the ogataea polymorpha species complex.</title>
        <authorList>
            <person name="Hanson S.J."/>
            <person name="Cinneide E.O."/>
            <person name="Salzberg L.I."/>
            <person name="Wolfe K.H."/>
            <person name="McGowan J."/>
            <person name="Fitzpatrick D.A."/>
            <person name="Matlin K."/>
        </authorList>
    </citation>
    <scope>NUCLEOTIDE SEQUENCE</scope>
    <source>
        <strain evidence="8">81-436-3</strain>
        <strain evidence="7">83-405-1</strain>
    </source>
</reference>